<dbReference type="InterPro" id="IPR042197">
    <property type="entry name" value="Apaf_helical"/>
</dbReference>
<dbReference type="SMART" id="SM00255">
    <property type="entry name" value="TIR"/>
    <property type="match status" value="1"/>
</dbReference>
<dbReference type="InterPro" id="IPR044974">
    <property type="entry name" value="Disease_R_plants"/>
</dbReference>
<name>A0AAN9S182_PSOTE</name>
<dbReference type="InterPro" id="IPR035897">
    <property type="entry name" value="Toll_tir_struct_dom_sf"/>
</dbReference>
<dbReference type="AlphaFoldDB" id="A0AAN9S182"/>
<dbReference type="PANTHER" id="PTHR11017:SF431">
    <property type="entry name" value="ADP-RIBOSYL CYCLASE_CYCLIC ADP-RIBOSE HYDROLASE"/>
    <property type="match status" value="1"/>
</dbReference>
<evidence type="ECO:0000256" key="2">
    <source>
        <dbReference type="ARBA" id="ARBA00022737"/>
    </source>
</evidence>
<keyword evidence="7" id="KW-1185">Reference proteome</keyword>
<evidence type="ECO:0000259" key="5">
    <source>
        <dbReference type="PROSITE" id="PS50104"/>
    </source>
</evidence>
<dbReference type="InterPro" id="IPR032675">
    <property type="entry name" value="LRR_dom_sf"/>
</dbReference>
<dbReference type="EMBL" id="JAYMYS010000007">
    <property type="protein sequence ID" value="KAK7387052.1"/>
    <property type="molecule type" value="Genomic_DNA"/>
</dbReference>
<dbReference type="InterPro" id="IPR036390">
    <property type="entry name" value="WH_DNA-bd_sf"/>
</dbReference>
<accession>A0AAN9S182</accession>
<dbReference type="SUPFAM" id="SSF52540">
    <property type="entry name" value="P-loop containing nucleoside triphosphate hydrolases"/>
    <property type="match status" value="1"/>
</dbReference>
<dbReference type="Gene3D" id="3.80.10.10">
    <property type="entry name" value="Ribonuclease Inhibitor"/>
    <property type="match status" value="2"/>
</dbReference>
<dbReference type="Pfam" id="PF23282">
    <property type="entry name" value="WHD_ROQ1"/>
    <property type="match status" value="1"/>
</dbReference>
<dbReference type="FunFam" id="3.40.50.10140:FF:000007">
    <property type="entry name" value="Disease resistance protein (TIR-NBS-LRR class)"/>
    <property type="match status" value="1"/>
</dbReference>
<dbReference type="Pfam" id="PF01582">
    <property type="entry name" value="TIR"/>
    <property type="match status" value="1"/>
</dbReference>
<dbReference type="SUPFAM" id="SSF52058">
    <property type="entry name" value="L domain-like"/>
    <property type="match status" value="1"/>
</dbReference>
<dbReference type="Proteomes" id="UP001386955">
    <property type="component" value="Unassembled WGS sequence"/>
</dbReference>
<dbReference type="SUPFAM" id="SSF52200">
    <property type="entry name" value="Toll/Interleukin receptor TIR domain"/>
    <property type="match status" value="1"/>
</dbReference>
<dbReference type="Gene3D" id="3.40.50.300">
    <property type="entry name" value="P-loop containing nucleotide triphosphate hydrolases"/>
    <property type="match status" value="1"/>
</dbReference>
<organism evidence="6 7">
    <name type="scientific">Psophocarpus tetragonolobus</name>
    <name type="common">Winged bean</name>
    <name type="synonym">Dolichos tetragonolobus</name>
    <dbReference type="NCBI Taxonomy" id="3891"/>
    <lineage>
        <taxon>Eukaryota</taxon>
        <taxon>Viridiplantae</taxon>
        <taxon>Streptophyta</taxon>
        <taxon>Embryophyta</taxon>
        <taxon>Tracheophyta</taxon>
        <taxon>Spermatophyta</taxon>
        <taxon>Magnoliopsida</taxon>
        <taxon>eudicotyledons</taxon>
        <taxon>Gunneridae</taxon>
        <taxon>Pentapetalae</taxon>
        <taxon>rosids</taxon>
        <taxon>fabids</taxon>
        <taxon>Fabales</taxon>
        <taxon>Fabaceae</taxon>
        <taxon>Papilionoideae</taxon>
        <taxon>50 kb inversion clade</taxon>
        <taxon>NPAAA clade</taxon>
        <taxon>indigoferoid/millettioid clade</taxon>
        <taxon>Phaseoleae</taxon>
        <taxon>Psophocarpus</taxon>
    </lineage>
</organism>
<dbReference type="SUPFAM" id="SSF46785">
    <property type="entry name" value="Winged helix' DNA-binding domain"/>
    <property type="match status" value="1"/>
</dbReference>
<protein>
    <recommendedName>
        <fullName evidence="5">TIR domain-containing protein</fullName>
    </recommendedName>
</protein>
<keyword evidence="1" id="KW-0433">Leucine-rich repeat</keyword>
<evidence type="ECO:0000256" key="3">
    <source>
        <dbReference type="ARBA" id="ARBA00022821"/>
    </source>
</evidence>
<dbReference type="GO" id="GO:0007165">
    <property type="term" value="P:signal transduction"/>
    <property type="evidence" value="ECO:0007669"/>
    <property type="project" value="InterPro"/>
</dbReference>
<evidence type="ECO:0000313" key="7">
    <source>
        <dbReference type="Proteomes" id="UP001386955"/>
    </source>
</evidence>
<dbReference type="PROSITE" id="PS50104">
    <property type="entry name" value="TIR"/>
    <property type="match status" value="1"/>
</dbReference>
<evidence type="ECO:0000256" key="4">
    <source>
        <dbReference type="ARBA" id="ARBA00023027"/>
    </source>
</evidence>
<dbReference type="Gene3D" id="1.10.8.430">
    <property type="entry name" value="Helical domain of apoptotic protease-activating factors"/>
    <property type="match status" value="1"/>
</dbReference>
<keyword evidence="3" id="KW-0611">Plant defense</keyword>
<evidence type="ECO:0000313" key="6">
    <source>
        <dbReference type="EMBL" id="KAK7387052.1"/>
    </source>
</evidence>
<keyword evidence="2" id="KW-0677">Repeat</keyword>
<reference evidence="6 7" key="1">
    <citation type="submission" date="2024-01" db="EMBL/GenBank/DDBJ databases">
        <title>The genomes of 5 underutilized Papilionoideae crops provide insights into root nodulation and disease resistanc.</title>
        <authorList>
            <person name="Jiang F."/>
        </authorList>
    </citation>
    <scope>NUCLEOTIDE SEQUENCE [LARGE SCALE GENOMIC DNA]</scope>
    <source>
        <strain evidence="6">DUOXIRENSHENG_FW03</strain>
        <tissue evidence="6">Leaves</tissue>
    </source>
</reference>
<feature type="domain" description="TIR" evidence="5">
    <location>
        <begin position="14"/>
        <end position="183"/>
    </location>
</feature>
<dbReference type="GO" id="GO:0006952">
    <property type="term" value="P:defense response"/>
    <property type="evidence" value="ECO:0007669"/>
    <property type="project" value="UniProtKB-KW"/>
</dbReference>
<dbReference type="Gene3D" id="3.40.50.10140">
    <property type="entry name" value="Toll/interleukin-1 receptor homology (TIR) domain"/>
    <property type="match status" value="1"/>
</dbReference>
<dbReference type="InterPro" id="IPR057135">
    <property type="entry name" value="At4g27190-like_LRR"/>
</dbReference>
<evidence type="ECO:0000256" key="1">
    <source>
        <dbReference type="ARBA" id="ARBA00022614"/>
    </source>
</evidence>
<proteinExistence type="predicted"/>
<dbReference type="Pfam" id="PF00931">
    <property type="entry name" value="NB-ARC"/>
    <property type="match status" value="1"/>
</dbReference>
<dbReference type="InterPro" id="IPR027417">
    <property type="entry name" value="P-loop_NTPase"/>
</dbReference>
<dbReference type="InterPro" id="IPR002182">
    <property type="entry name" value="NB-ARC"/>
</dbReference>
<sequence length="947" mass="108047">MALRSCSSSFTNDYEYDVFLSFRGEDTRQGFTGHLYKALDNRGIHTFIDDEKLKRGEQITPSLVYAIQHSRIAIIILSKHYASSSFCLHELATILDCLKGNEDRSVLPIFYKIDPSEVRHQKGSYEEAMDRHEERFKAEKEMLQKWRNALHQVANLSGYHFKDGDEYEYKFIEKIVEQVTSMINQTPLYVADYPVGLESQVPKVMKLLAAGCDDGVQMIGMHGMGGVGKSTLARAVYNNLVVENFNGWCFLKNVREESNKHGLPHLQRILLSKVVGEKNINLTCWEEGISKLKSRLKGKKVLLVLDDVDKPEQLQAIAGGYDWFGPGSKIIITTRDKQLLTLHEVTEIYEVEKLNNKDALQLLTWKAFKKEKADPSYEDILNLVVKYASGLPLALEVIGSSLFGKSVEEWESTIEQYKRIPKKEILEILKVSFHALEEEEKNVFLDIACCFNGYKLTEVEDILCAHYGHNIKPHISMLVEKSLMKLDYCRLTLHDLIEHMGKAIVRQESSEEPEERSRLWSWEDIIQVLEDSTGTSKIKIICLDFPIFSKMMVKWDGKAFKKMQKLRTLIIKSGNFSKGPKYLPNSLRVLEWWGYPSHCLPSDFKPRRLVICKLPKSNIKSYEFDVFPKASLKKMPLSLHGYGIVQFPSSISMMPEPELSTIEASHPKKRKRTQLEEDEENVDSIVSSNVYGRSVPDCNLNDDFFAGQLNIFHAPFQNICFPNLERIRVIRCDKLKKIFSVTTTSSLPMLKSLSIEGCKNLEAIISPYSAQHTTYEVSFPKLQIIEIETCNKLKTIFSSAIVICLPELATLNVVDCNELEEIFSFDSEEGGEVEQISKPAQQVFLPKIYYIIIKECNKLKCIFPYSVACQCSSLHFLIIESCSQLEQIVKVEHKATSEEGEEMAVDDNRVCLLSLQVRKGYDGVAIGLVSEALLLPDQFLLIQLLFV</sequence>
<dbReference type="PANTHER" id="PTHR11017">
    <property type="entry name" value="LEUCINE-RICH REPEAT-CONTAINING PROTEIN"/>
    <property type="match status" value="1"/>
</dbReference>
<dbReference type="InterPro" id="IPR058192">
    <property type="entry name" value="WHD_ROQ1-like"/>
</dbReference>
<keyword evidence="4" id="KW-0520">NAD</keyword>
<dbReference type="Pfam" id="PF23247">
    <property type="entry name" value="LRR_RPS2"/>
    <property type="match status" value="2"/>
</dbReference>
<comment type="caution">
    <text evidence="6">The sequence shown here is derived from an EMBL/GenBank/DDBJ whole genome shotgun (WGS) entry which is preliminary data.</text>
</comment>
<dbReference type="InterPro" id="IPR000157">
    <property type="entry name" value="TIR_dom"/>
</dbReference>
<gene>
    <name evidence="6" type="ORF">VNO78_27537</name>
</gene>
<dbReference type="GO" id="GO:0043531">
    <property type="term" value="F:ADP binding"/>
    <property type="evidence" value="ECO:0007669"/>
    <property type="project" value="InterPro"/>
</dbReference>
<dbReference type="PRINTS" id="PR00364">
    <property type="entry name" value="DISEASERSIST"/>
</dbReference>